<comment type="caution">
    <text evidence="1">The sequence shown here is derived from an EMBL/GenBank/DDBJ whole genome shotgun (WGS) entry which is preliminary data.</text>
</comment>
<dbReference type="AlphaFoldDB" id="A0A0L6Z8I9"/>
<organism evidence="1 2">
    <name type="scientific">Clostridium homopropionicum DSM 5847</name>
    <dbReference type="NCBI Taxonomy" id="1121318"/>
    <lineage>
        <taxon>Bacteria</taxon>
        <taxon>Bacillati</taxon>
        <taxon>Bacillota</taxon>
        <taxon>Clostridia</taxon>
        <taxon>Eubacteriales</taxon>
        <taxon>Clostridiaceae</taxon>
        <taxon>Clostridium</taxon>
    </lineage>
</organism>
<dbReference type="PATRIC" id="fig|1121318.3.peg.2407"/>
<reference evidence="2" key="1">
    <citation type="submission" date="2015-08" db="EMBL/GenBank/DDBJ databases">
        <title>Genome sequence of the strict anaerobe Clostridium homopropionicum LuHBu1 (DSM 5847T).</title>
        <authorList>
            <person name="Poehlein A."/>
            <person name="Beck M."/>
            <person name="Schiel-Bengelsdorf B."/>
            <person name="Bengelsdorf F.R."/>
            <person name="Daniel R."/>
            <person name="Duerre P."/>
        </authorList>
    </citation>
    <scope>NUCLEOTIDE SEQUENCE [LARGE SCALE GENOMIC DNA]</scope>
    <source>
        <strain evidence="2">DSM 5847</strain>
    </source>
</reference>
<gene>
    <name evidence="1" type="ORF">CLHOM_23920</name>
</gene>
<dbReference type="PROSITE" id="PS51450">
    <property type="entry name" value="LRR"/>
    <property type="match status" value="1"/>
</dbReference>
<dbReference type="STRING" id="36844.SAMN04488501_106151"/>
<accession>A0A0L6Z8I9</accession>
<name>A0A0L6Z8I9_9CLOT</name>
<sequence>MLKDVYKVLLSKVNQGNQCIMLTYLNLHNNRSGSIEEKILLTNFYVTY</sequence>
<proteinExistence type="predicted"/>
<protein>
    <submittedName>
        <fullName evidence="1">Uncharacterized protein</fullName>
    </submittedName>
</protein>
<dbReference type="EMBL" id="LHUR01000027">
    <property type="protein sequence ID" value="KOA19286.1"/>
    <property type="molecule type" value="Genomic_DNA"/>
</dbReference>
<dbReference type="InterPro" id="IPR001611">
    <property type="entry name" value="Leu-rich_rpt"/>
</dbReference>
<keyword evidence="2" id="KW-1185">Reference proteome</keyword>
<evidence type="ECO:0000313" key="1">
    <source>
        <dbReference type="EMBL" id="KOA19286.1"/>
    </source>
</evidence>
<dbReference type="Proteomes" id="UP000037043">
    <property type="component" value="Unassembled WGS sequence"/>
</dbReference>
<evidence type="ECO:0000313" key="2">
    <source>
        <dbReference type="Proteomes" id="UP000037043"/>
    </source>
</evidence>